<dbReference type="STRING" id="396588.Tgr7_0801"/>
<dbReference type="Proteomes" id="UP000002383">
    <property type="component" value="Chromosome"/>
</dbReference>
<dbReference type="RefSeq" id="WP_012637380.1">
    <property type="nucleotide sequence ID" value="NC_011901.1"/>
</dbReference>
<sequence length="127" mass="13818">MTKANLLIAVVSDQLEERAVAIIREEGGGGVTILPARGLNFPEHKSFFGLGYRGLEKILLCVLDATRAEHAVERLNRELDLLQPFQGLAFCFKLDETGGIDVAAIRRYLEAGAHKKSNDADPVGRGS</sequence>
<dbReference type="KEGG" id="tgr:Tgr7_0801"/>
<protein>
    <recommendedName>
        <fullName evidence="3">Nitrogen regulatory protein P-II</fullName>
    </recommendedName>
</protein>
<gene>
    <name evidence="1" type="ordered locus">Tgr7_0801</name>
</gene>
<dbReference type="HOGENOM" id="CLU_159089_1_0_6"/>
<proteinExistence type="predicted"/>
<organism evidence="1 2">
    <name type="scientific">Thioalkalivibrio sulfidiphilus (strain HL-EbGR7)</name>
    <dbReference type="NCBI Taxonomy" id="396588"/>
    <lineage>
        <taxon>Bacteria</taxon>
        <taxon>Pseudomonadati</taxon>
        <taxon>Pseudomonadota</taxon>
        <taxon>Gammaproteobacteria</taxon>
        <taxon>Chromatiales</taxon>
        <taxon>Ectothiorhodospiraceae</taxon>
        <taxon>Thioalkalivibrio</taxon>
    </lineage>
</organism>
<dbReference type="OrthoDB" id="4943957at2"/>
<evidence type="ECO:0008006" key="3">
    <source>
        <dbReference type="Google" id="ProtNLM"/>
    </source>
</evidence>
<reference evidence="1 2" key="1">
    <citation type="journal article" date="2011" name="Stand. Genomic Sci.">
        <title>Complete genome sequence of 'Thioalkalivibrio sulfidophilus' HL-EbGr7.</title>
        <authorList>
            <person name="Muyzer G."/>
            <person name="Sorokin D.Y."/>
            <person name="Mavromatis K."/>
            <person name="Lapidus A."/>
            <person name="Clum A."/>
            <person name="Ivanova N."/>
            <person name="Pati A."/>
            <person name="d'Haeseleer P."/>
            <person name="Woyke T."/>
            <person name="Kyrpides N.C."/>
        </authorList>
    </citation>
    <scope>NUCLEOTIDE SEQUENCE [LARGE SCALE GENOMIC DNA]</scope>
    <source>
        <strain evidence="1 2">HL-EbGR7</strain>
    </source>
</reference>
<name>B8GN31_THISH</name>
<dbReference type="Gene3D" id="3.30.70.120">
    <property type="match status" value="1"/>
</dbReference>
<keyword evidence="2" id="KW-1185">Reference proteome</keyword>
<dbReference type="InterPro" id="IPR015867">
    <property type="entry name" value="N-reg_PII/ATP_PRibTrfase_C"/>
</dbReference>
<evidence type="ECO:0000313" key="1">
    <source>
        <dbReference type="EMBL" id="ACL71892.1"/>
    </source>
</evidence>
<dbReference type="EMBL" id="CP001339">
    <property type="protein sequence ID" value="ACL71892.1"/>
    <property type="molecule type" value="Genomic_DNA"/>
</dbReference>
<dbReference type="SUPFAM" id="SSF54913">
    <property type="entry name" value="GlnB-like"/>
    <property type="match status" value="1"/>
</dbReference>
<evidence type="ECO:0000313" key="2">
    <source>
        <dbReference type="Proteomes" id="UP000002383"/>
    </source>
</evidence>
<dbReference type="InterPro" id="IPR011322">
    <property type="entry name" value="N-reg_PII-like_a/b"/>
</dbReference>
<accession>B8GN31</accession>
<dbReference type="AlphaFoldDB" id="B8GN31"/>